<feature type="transmembrane region" description="Helical" evidence="6">
    <location>
        <begin position="393"/>
        <end position="411"/>
    </location>
</feature>
<feature type="transmembrane region" description="Helical" evidence="6">
    <location>
        <begin position="356"/>
        <end position="381"/>
    </location>
</feature>
<dbReference type="PANTHER" id="PTHR10283">
    <property type="entry name" value="SOLUTE CARRIER FAMILY 13 MEMBER"/>
    <property type="match status" value="1"/>
</dbReference>
<dbReference type="InterPro" id="IPR001898">
    <property type="entry name" value="SLC13A/DASS"/>
</dbReference>
<sequence length="500" mass="53847">MENTTIPELVHPDTVRRAVVPAHWLKYSLLLAGPLLFWVLGYGELLPIAPKMQLVIGVAAWMMVWWISEAVALPVTAFLPIVLFPALAILDLPTTAANYTNPTILLFLSGFVFALAVERHNLHTRIALHIVRLIGTASHRLVLGFMVATAFVSMWVNNTAAALLMLPIAQSVLHLLEDDFRRAGQERQFRPFAVSLLLGLAYSASIGGIATTIGTPTNGVLLGFLRDSYKTDISFTGWFVVGFPLAVLMLTATYLILVRLLFPVRGHALPDASAIIRDKLTALGPIRYSEYAVSALFLLTAIGWIFRAFFVKWLGADFLNDTIIGMSGALLLFLTPDPTSKTGFLFDWSSMNKLPWGILFMIGGGLALAKTLESSGIIGLIGDTVASSGTHDYSGLLVALVGITLLLKIIIANTPLATAALPMVFGIATATGIDPILLGAPVTFAASFAFVLPMSTPPNAIVLATSQVTIRDMIKAGLLLALVGFLLLIAFGSTYKWMTN</sequence>
<comment type="subcellular location">
    <subcellularLocation>
        <location evidence="1">Membrane</location>
        <topology evidence="1">Multi-pass membrane protein</topology>
    </subcellularLocation>
</comment>
<keyword evidence="2" id="KW-0813">Transport</keyword>
<feature type="transmembrane region" description="Helical" evidence="6">
    <location>
        <begin position="24"/>
        <end position="42"/>
    </location>
</feature>
<gene>
    <name evidence="7" type="ORF">G8759_32390</name>
</gene>
<evidence type="ECO:0000313" key="7">
    <source>
        <dbReference type="EMBL" id="QIP17004.1"/>
    </source>
</evidence>
<reference evidence="7 8" key="1">
    <citation type="submission" date="2020-03" db="EMBL/GenBank/DDBJ databases">
        <authorList>
            <person name="Kim M.K."/>
        </authorList>
    </citation>
    <scope>NUCLEOTIDE SEQUENCE [LARGE SCALE GENOMIC DNA]</scope>
    <source>
        <strain evidence="7 8">BT328</strain>
    </source>
</reference>
<dbReference type="PROSITE" id="PS01271">
    <property type="entry name" value="NA_SULFATE"/>
    <property type="match status" value="1"/>
</dbReference>
<feature type="transmembrane region" description="Helical" evidence="6">
    <location>
        <begin position="235"/>
        <end position="257"/>
    </location>
</feature>
<dbReference type="NCBIfam" id="TIGR00785">
    <property type="entry name" value="dass"/>
    <property type="match status" value="1"/>
</dbReference>
<feature type="transmembrane region" description="Helical" evidence="6">
    <location>
        <begin position="476"/>
        <end position="495"/>
    </location>
</feature>
<feature type="transmembrane region" description="Helical" evidence="6">
    <location>
        <begin position="196"/>
        <end position="215"/>
    </location>
</feature>
<accession>A0A6G9AX99</accession>
<dbReference type="EMBL" id="CP050063">
    <property type="protein sequence ID" value="QIP17004.1"/>
    <property type="molecule type" value="Genomic_DNA"/>
</dbReference>
<keyword evidence="8" id="KW-1185">Reference proteome</keyword>
<dbReference type="AlphaFoldDB" id="A0A6G9AX99"/>
<organism evidence="7 8">
    <name type="scientific">Spirosoma aureum</name>
    <dbReference type="NCBI Taxonomy" id="2692134"/>
    <lineage>
        <taxon>Bacteria</taxon>
        <taxon>Pseudomonadati</taxon>
        <taxon>Bacteroidota</taxon>
        <taxon>Cytophagia</taxon>
        <taxon>Cytophagales</taxon>
        <taxon>Cytophagaceae</taxon>
        <taxon>Spirosoma</taxon>
    </lineage>
</organism>
<evidence type="ECO:0000256" key="4">
    <source>
        <dbReference type="ARBA" id="ARBA00022989"/>
    </source>
</evidence>
<feature type="transmembrane region" description="Helical" evidence="6">
    <location>
        <begin position="129"/>
        <end position="152"/>
    </location>
</feature>
<dbReference type="Pfam" id="PF00939">
    <property type="entry name" value="Na_sulph_symp"/>
    <property type="match status" value="1"/>
</dbReference>
<keyword evidence="3 6" id="KW-0812">Transmembrane</keyword>
<dbReference type="RefSeq" id="WP_167217432.1">
    <property type="nucleotide sequence ID" value="NZ_CP050063.1"/>
</dbReference>
<evidence type="ECO:0000256" key="5">
    <source>
        <dbReference type="ARBA" id="ARBA00023136"/>
    </source>
</evidence>
<dbReference type="GO" id="GO:0005886">
    <property type="term" value="C:plasma membrane"/>
    <property type="evidence" value="ECO:0007669"/>
    <property type="project" value="TreeGrafter"/>
</dbReference>
<keyword evidence="4 6" id="KW-1133">Transmembrane helix</keyword>
<feature type="transmembrane region" description="Helical" evidence="6">
    <location>
        <begin position="99"/>
        <end position="117"/>
    </location>
</feature>
<dbReference type="PANTHER" id="PTHR10283:SF82">
    <property type="entry name" value="SOLUTE CARRIER FAMILY 13 MEMBER 2"/>
    <property type="match status" value="1"/>
</dbReference>
<evidence type="ECO:0000313" key="8">
    <source>
        <dbReference type="Proteomes" id="UP000501802"/>
    </source>
</evidence>
<dbReference type="KEGG" id="spib:G8759_32390"/>
<protein>
    <submittedName>
        <fullName evidence="7">SLC13/DASS family transporter</fullName>
    </submittedName>
</protein>
<feature type="transmembrane region" description="Helical" evidence="6">
    <location>
        <begin position="54"/>
        <end position="87"/>
    </location>
</feature>
<dbReference type="Proteomes" id="UP000501802">
    <property type="component" value="Chromosome"/>
</dbReference>
<evidence type="ECO:0000256" key="1">
    <source>
        <dbReference type="ARBA" id="ARBA00004141"/>
    </source>
</evidence>
<evidence type="ECO:0000256" key="6">
    <source>
        <dbReference type="SAM" id="Phobius"/>
    </source>
</evidence>
<proteinExistence type="predicted"/>
<keyword evidence="5 6" id="KW-0472">Membrane</keyword>
<dbReference type="CDD" id="cd01115">
    <property type="entry name" value="SLC13_permease"/>
    <property type="match status" value="1"/>
</dbReference>
<name>A0A6G9AX99_9BACT</name>
<evidence type="ECO:0000256" key="2">
    <source>
        <dbReference type="ARBA" id="ARBA00022448"/>
    </source>
</evidence>
<dbReference type="InterPro" id="IPR031312">
    <property type="entry name" value="Na/sul_symport_CS"/>
</dbReference>
<dbReference type="GO" id="GO:0015141">
    <property type="term" value="F:succinate transmembrane transporter activity"/>
    <property type="evidence" value="ECO:0007669"/>
    <property type="project" value="UniProtKB-ARBA"/>
</dbReference>
<feature type="transmembrane region" description="Helical" evidence="6">
    <location>
        <begin position="318"/>
        <end position="335"/>
    </location>
</feature>
<feature type="transmembrane region" description="Helical" evidence="6">
    <location>
        <begin position="288"/>
        <end position="306"/>
    </location>
</feature>
<evidence type="ECO:0000256" key="3">
    <source>
        <dbReference type="ARBA" id="ARBA00022692"/>
    </source>
</evidence>